<protein>
    <submittedName>
        <fullName evidence="5">Uncharacterized protein</fullName>
    </submittedName>
</protein>
<evidence type="ECO:0000256" key="2">
    <source>
        <dbReference type="ARBA" id="ARBA00005892"/>
    </source>
</evidence>
<dbReference type="Pfam" id="PF11894">
    <property type="entry name" value="Nup192"/>
    <property type="match status" value="1"/>
</dbReference>
<comment type="caution">
    <text evidence="5">The sequence shown here is derived from an EMBL/GenBank/DDBJ whole genome shotgun (WGS) entry which is preliminary data.</text>
</comment>
<dbReference type="PANTHER" id="PTHR31344:SF0">
    <property type="entry name" value="NUCLEAR PORE COMPLEX PROTEIN NUP205"/>
    <property type="match status" value="1"/>
</dbReference>
<evidence type="ECO:0000256" key="3">
    <source>
        <dbReference type="ARBA" id="ARBA00022448"/>
    </source>
</evidence>
<dbReference type="EMBL" id="BTRK01000002">
    <property type="protein sequence ID" value="GMR34744.1"/>
    <property type="molecule type" value="Genomic_DNA"/>
</dbReference>
<dbReference type="GO" id="GO:0017056">
    <property type="term" value="F:structural constituent of nuclear pore"/>
    <property type="evidence" value="ECO:0007669"/>
    <property type="project" value="TreeGrafter"/>
</dbReference>
<evidence type="ECO:0000256" key="4">
    <source>
        <dbReference type="ARBA" id="ARBA00023242"/>
    </source>
</evidence>
<dbReference type="Proteomes" id="UP001328107">
    <property type="component" value="Unassembled WGS sequence"/>
</dbReference>
<gene>
    <name evidence="5" type="ORF">PMAYCL1PPCAC_04939</name>
</gene>
<comment type="similarity">
    <text evidence="2">Belongs to the NUP186/NUP192/NUP205 family.</text>
</comment>
<feature type="non-terminal residue" evidence="5">
    <location>
        <position position="1"/>
    </location>
</feature>
<evidence type="ECO:0000256" key="1">
    <source>
        <dbReference type="ARBA" id="ARBA00004123"/>
    </source>
</evidence>
<proteinExistence type="inferred from homology"/>
<sequence>IKTQGLSHAVLSFEDFENSEEVKRVAELIRSEQWRLANILKNPGPSPTDKQKIVPGGTVQLGDDGPIQLDTTIAMMSLKISEAFSLNEMQALDLVLTAEIKKLSFDGLGLGLVAVVLYYDAHRLLAHTLRALLEWTRREDLPISLSSAIKSSFVQRGVFRHLLDLTSSFTIVNEFTTLATKHQGLGNQQHQNMLRSMIEETQRVLLDCIYLIVASPDFSQTAIADLCPLLKKLQPGDRFGHTQMVAWIALVYTISPKALQIAPTESSTILATLLEDVRNETAWGDQSLCGSVQLAVAMGIRRLQLSPVDHAAAAAFDVNMDRLAERAMMNHAFEVVRKCIIQNDGFHSNETNIQVADALLKNFILLFPPKLMEMERYSEDELAMLDECAANGATPSHAPAMHFAHFLESLREIYKSKQPTEQRFSNIELLLDDLSAQFGMDGSQQLVQFCEMATRPQHAMHSVAFLDLLHAICRTQSTARSLFEIFYQIGPNDEGWVGWEQFMTALRSYEKLFREGQPTLASTMGMMGGVGMGVKMENVNLEKAMHKYELAGLISWTNLATRIVELDEKASTMVCDERGWTVVELAASLIAAPIPLTLKGPLLRLLGALGRRKAAAVRIWTALASFRVCALDESGQLAGIQRELEDKECGSRDYPSTLGTAHMLRSLLVHPLPPTAHPFLLFLSKSVVAPLAQRSYNNVHQMWELATVSLEALHNLVQQTHADAFAVQKRQPQVKILLELLNDSPLFRAVFSIISEDVLVSLHSHTLHRPSEDAAAAGLRLLLAAVHRLQPLRSAIRAADSDALLATLESLFFAPFGQPERGCLLTHIAHYISKSLEQPKHALYAARLLRELSAVRPSLQTRIVHMLKISDQLHHSLIRAVRRLLSVNAGPVRYGVEEVNYLMSSMSDVDEADIGMIHGETARLLLEVMAEGAEVEVARENLASFLMGYEQHSEKGDRLFINDTMLTGLHALADLIESFIESDSPLLLPYSALFEPAFRLLLRLVSIDSPRRLAILRHLRTTKSIYRLVRSPFIQKQAHSLLDETRFEVAPTGASVSSMITGDILHLAAIELSFLLASGQIEQPRLFYEALLETNADLCSTQAHEQSTVGEESTLAGCSTLNPYADQSSMQSVVTQQPLLFSLLRNGRAVGMDLPAVPVFSCFDSVKVQKLLDSCRGAAVFDVEQYDVAHVHWLLEREITSLAIEDPTQPIQEMETIISFVASLNASLLASGASSVLLAGCVTLLNVIAVHSPVPFFTLEPQLAALLDASFVLIEAASAHVNDDVSPLIGETLQRVVKSACLLTRYCTQQDANLRRQIIARLLHPVLELMVEPTERTIPVKLSIYGAAAACLREAVAASGEEEKKKDSEETDGLDWLLAPVGEQTRDPVREAIASLSSELVNYVTRDVLDLPIETIVTPVRVLQSLLEEDSKSSRRLCDALALHGLPRALLDLVATLPMEGDEREKRGEKTARAVNAMLSLFARMALSCDSLWRSLADLAVPEVLMQLEWTATPPKQLFLDPTSIKKAGTSSFDYAHTLSLVLRTCTALMANPSWKTLSLQVVALIGSLTDLLNQLMRAEVECEVLSTCTSLIIFMYQHDDMCRPTIDASRTLSALRTRAESVKKPDASVEKMDTNPSFAAPSRLFATLNAM</sequence>
<name>A0AAN5CAD9_9BILA</name>
<reference evidence="6" key="1">
    <citation type="submission" date="2022-10" db="EMBL/GenBank/DDBJ databases">
        <title>Genome assembly of Pristionchus species.</title>
        <authorList>
            <person name="Yoshida K."/>
            <person name="Sommer R.J."/>
        </authorList>
    </citation>
    <scope>NUCLEOTIDE SEQUENCE [LARGE SCALE GENOMIC DNA]</scope>
    <source>
        <strain evidence="6">RS5460</strain>
    </source>
</reference>
<keyword evidence="6" id="KW-1185">Reference proteome</keyword>
<dbReference type="GO" id="GO:0044611">
    <property type="term" value="C:nuclear pore inner ring"/>
    <property type="evidence" value="ECO:0007669"/>
    <property type="project" value="TreeGrafter"/>
</dbReference>
<dbReference type="InterPro" id="IPR021827">
    <property type="entry name" value="Nup186/Nup192/Nup205"/>
</dbReference>
<organism evidence="5 6">
    <name type="scientific">Pristionchus mayeri</name>
    <dbReference type="NCBI Taxonomy" id="1317129"/>
    <lineage>
        <taxon>Eukaryota</taxon>
        <taxon>Metazoa</taxon>
        <taxon>Ecdysozoa</taxon>
        <taxon>Nematoda</taxon>
        <taxon>Chromadorea</taxon>
        <taxon>Rhabditida</taxon>
        <taxon>Rhabditina</taxon>
        <taxon>Diplogasteromorpha</taxon>
        <taxon>Diplogasteroidea</taxon>
        <taxon>Neodiplogasteridae</taxon>
        <taxon>Pristionchus</taxon>
    </lineage>
</organism>
<evidence type="ECO:0000313" key="6">
    <source>
        <dbReference type="Proteomes" id="UP001328107"/>
    </source>
</evidence>
<dbReference type="PANTHER" id="PTHR31344">
    <property type="entry name" value="NUCLEAR PORE COMPLEX PROTEIN NUP205"/>
    <property type="match status" value="1"/>
</dbReference>
<keyword evidence="4" id="KW-0539">Nucleus</keyword>
<dbReference type="GO" id="GO:0006999">
    <property type="term" value="P:nuclear pore organization"/>
    <property type="evidence" value="ECO:0007669"/>
    <property type="project" value="TreeGrafter"/>
</dbReference>
<comment type="subcellular location">
    <subcellularLocation>
        <location evidence="1">Nucleus</location>
    </subcellularLocation>
</comment>
<accession>A0AAN5CAD9</accession>
<keyword evidence="3" id="KW-0813">Transport</keyword>
<evidence type="ECO:0000313" key="5">
    <source>
        <dbReference type="EMBL" id="GMR34744.1"/>
    </source>
</evidence>